<evidence type="ECO:0000313" key="4">
    <source>
        <dbReference type="Proteomes" id="UP000278398"/>
    </source>
</evidence>
<keyword evidence="4" id="KW-1185">Reference proteome</keyword>
<dbReference type="Proteomes" id="UP000278398">
    <property type="component" value="Unassembled WGS sequence"/>
</dbReference>
<dbReference type="AlphaFoldDB" id="A0A3R9YHS9"/>
<sequence length="178" mass="18834">MRGDNDNPDVGSGGPFLPCAAALFLPMVLITAGYAATLLTLWYVGLGDGTLARLCILVLALAVPFLAAHALLRRFTIRIDVFPHAVYVHTGFPRRAPIEIPYALIGRLTLERGPVGRLTGSGTLVFEVAGGMRIEAADIARPSEALRAIGRLVGASAVSFVPATDVMEPDGSRSVLQR</sequence>
<keyword evidence="1" id="KW-0812">Transmembrane</keyword>
<evidence type="ECO:0000313" key="3">
    <source>
        <dbReference type="EMBL" id="RST88057.1"/>
    </source>
</evidence>
<dbReference type="OrthoDB" id="8115866at2"/>
<feature type="transmembrane region" description="Helical" evidence="1">
    <location>
        <begin position="51"/>
        <end position="72"/>
    </location>
</feature>
<protein>
    <submittedName>
        <fullName evidence="3">PH domain-containing protein</fullName>
    </submittedName>
</protein>
<accession>A0A3R9YHS9</accession>
<dbReference type="Pfam" id="PF03703">
    <property type="entry name" value="bPH_2"/>
    <property type="match status" value="1"/>
</dbReference>
<dbReference type="RefSeq" id="WP_126697912.1">
    <property type="nucleotide sequence ID" value="NZ_RWKW01000005.1"/>
</dbReference>
<dbReference type="EMBL" id="RWKW01000005">
    <property type="protein sequence ID" value="RST88057.1"/>
    <property type="molecule type" value="Genomic_DNA"/>
</dbReference>
<proteinExistence type="predicted"/>
<evidence type="ECO:0000256" key="1">
    <source>
        <dbReference type="SAM" id="Phobius"/>
    </source>
</evidence>
<organism evidence="3 4">
    <name type="scientific">Aquibium carbonis</name>
    <dbReference type="NCBI Taxonomy" id="2495581"/>
    <lineage>
        <taxon>Bacteria</taxon>
        <taxon>Pseudomonadati</taxon>
        <taxon>Pseudomonadota</taxon>
        <taxon>Alphaproteobacteria</taxon>
        <taxon>Hyphomicrobiales</taxon>
        <taxon>Phyllobacteriaceae</taxon>
        <taxon>Aquibium</taxon>
    </lineage>
</organism>
<comment type="caution">
    <text evidence="3">The sequence shown here is derived from an EMBL/GenBank/DDBJ whole genome shotgun (WGS) entry which is preliminary data.</text>
</comment>
<dbReference type="InterPro" id="IPR005182">
    <property type="entry name" value="YdbS-like_PH"/>
</dbReference>
<gene>
    <name evidence="3" type="ORF">EJC49_02665</name>
</gene>
<evidence type="ECO:0000259" key="2">
    <source>
        <dbReference type="Pfam" id="PF03703"/>
    </source>
</evidence>
<keyword evidence="1" id="KW-1133">Transmembrane helix</keyword>
<feature type="transmembrane region" description="Helical" evidence="1">
    <location>
        <begin position="21"/>
        <end position="45"/>
    </location>
</feature>
<reference evidence="3 4" key="1">
    <citation type="submission" date="2018-12" db="EMBL/GenBank/DDBJ databases">
        <title>Mesorhizobium carbonis sp. nov., isolated from coal mine water.</title>
        <authorList>
            <person name="Xin W."/>
            <person name="Xu Z."/>
            <person name="Xiang F."/>
            <person name="Zhang J."/>
            <person name="Xi L."/>
            <person name="Liu J."/>
        </authorList>
    </citation>
    <scope>NUCLEOTIDE SEQUENCE [LARGE SCALE GENOMIC DNA]</scope>
    <source>
        <strain evidence="3 4">B2.3</strain>
    </source>
</reference>
<feature type="domain" description="YdbS-like PH" evidence="2">
    <location>
        <begin position="77"/>
        <end position="147"/>
    </location>
</feature>
<name>A0A3R9YHS9_9HYPH</name>
<keyword evidence="1" id="KW-0472">Membrane</keyword>